<sequence>MPADRRGQEELFAFMAGELGEQTWQFPPDDIARMLSPKFINSPEKLREPYPPLAWYTCLCDDRCVREALEAMPRPRPLKTIPRTKKINYPLVSNFLNDCVACCKNVYVKLSRDNLSPFNLAAPCSPNLVFSPYDRPTGDKVSGAPVLKPHVVAGQRQLDNKTLCYWSRARPGRNEMNIDFAVEVKNDWKKLVKQAATYARAQNGAVPLRAFSVVVGVNHSTNELRFLLYHRGGLTVSLPMRIDTAHGVLQVQNVLFSILLWQTPQDAGLPSFTNGHDFLLPSSASRPENFVHAIADQVLFHSLSVRGPGTLVVRAYPTTNLSQPARIADKSDAARAEPHTRVEPVTEESQLAQHTFPAIVPRRYHVQQLTHVRPHAVTGPGHTSSATGDDRFVLKGSWPDKPKRGLEPTVYDDISGQFGVPRHRISFEVCRDDGSAFSNAMFLPPPDSAWGSYHWSLIGKTGSDPDYRTLSVTATEDEGHSLERCTDAWDLSLCTLNCLLGWLNYIKIGDPSPGVLHRDISIGNLVKLVQPRVCPPFTTRGVANLLKDVQDTPANGNLANALARSSSDPQTALQLLPGSRHTSSAAHSSGSTVVPAKRPSTSIHAGSTTKKARSGARVSTNANNVVPLSAAPEPASRASEQPRLASAANFWGSLKTAAAHDAYLLPLVVAAERLESALAKLGVSESTACQGILIDADMSAFLGEYFTTSTHAGAPSGTPEFMSTFARRAMEVNAPYLQSPVDDLFSFWHTVLWATLFHPDALKGVDKPALAAQVTGWRQDVAGTRQERNSAVREFTTEDVNDPSSAHSVLLRVMASLLIAWDASLVQLRTQFLLAFEGCTERRQKLLVFYRFAYEGVADYAELLYADREALQASSSAGATP</sequence>
<name>A0A5C2RYY3_9APHY</name>
<feature type="compositionally biased region" description="Basic and acidic residues" evidence="1">
    <location>
        <begin position="327"/>
        <end position="344"/>
    </location>
</feature>
<accession>A0A5C2RYY3</accession>
<dbReference type="EMBL" id="ML122289">
    <property type="protein sequence ID" value="RPD56214.1"/>
    <property type="molecule type" value="Genomic_DNA"/>
</dbReference>
<evidence type="ECO:0008006" key="4">
    <source>
        <dbReference type="Google" id="ProtNLM"/>
    </source>
</evidence>
<dbReference type="OrthoDB" id="2757404at2759"/>
<gene>
    <name evidence="2" type="ORF">L227DRAFT_656299</name>
</gene>
<evidence type="ECO:0000313" key="3">
    <source>
        <dbReference type="Proteomes" id="UP000313359"/>
    </source>
</evidence>
<organism evidence="2 3">
    <name type="scientific">Lentinus tigrinus ALCF2SS1-6</name>
    <dbReference type="NCBI Taxonomy" id="1328759"/>
    <lineage>
        <taxon>Eukaryota</taxon>
        <taxon>Fungi</taxon>
        <taxon>Dikarya</taxon>
        <taxon>Basidiomycota</taxon>
        <taxon>Agaricomycotina</taxon>
        <taxon>Agaricomycetes</taxon>
        <taxon>Polyporales</taxon>
        <taxon>Polyporaceae</taxon>
        <taxon>Lentinus</taxon>
    </lineage>
</organism>
<keyword evidence="3" id="KW-1185">Reference proteome</keyword>
<feature type="region of interest" description="Disordered" evidence="1">
    <location>
        <begin position="375"/>
        <end position="398"/>
    </location>
</feature>
<proteinExistence type="predicted"/>
<dbReference type="Proteomes" id="UP000313359">
    <property type="component" value="Unassembled WGS sequence"/>
</dbReference>
<feature type="compositionally biased region" description="Polar residues" evidence="1">
    <location>
        <begin position="599"/>
        <end position="609"/>
    </location>
</feature>
<evidence type="ECO:0000313" key="2">
    <source>
        <dbReference type="EMBL" id="RPD56214.1"/>
    </source>
</evidence>
<feature type="region of interest" description="Disordered" evidence="1">
    <location>
        <begin position="326"/>
        <end position="350"/>
    </location>
</feature>
<reference evidence="2" key="1">
    <citation type="journal article" date="2018" name="Genome Biol. Evol.">
        <title>Genomics and development of Lentinus tigrinus, a white-rot wood-decaying mushroom with dimorphic fruiting bodies.</title>
        <authorList>
            <person name="Wu B."/>
            <person name="Xu Z."/>
            <person name="Knudson A."/>
            <person name="Carlson A."/>
            <person name="Chen N."/>
            <person name="Kovaka S."/>
            <person name="LaButti K."/>
            <person name="Lipzen A."/>
            <person name="Pennachio C."/>
            <person name="Riley R."/>
            <person name="Schakwitz W."/>
            <person name="Umezawa K."/>
            <person name="Ohm R.A."/>
            <person name="Grigoriev I.V."/>
            <person name="Nagy L.G."/>
            <person name="Gibbons J."/>
            <person name="Hibbett D."/>
        </authorList>
    </citation>
    <scope>NUCLEOTIDE SEQUENCE [LARGE SCALE GENOMIC DNA]</scope>
    <source>
        <strain evidence="2">ALCF2SS1-6</strain>
    </source>
</reference>
<feature type="compositionally biased region" description="Low complexity" evidence="1">
    <location>
        <begin position="627"/>
        <end position="640"/>
    </location>
</feature>
<feature type="compositionally biased region" description="Polar residues" evidence="1">
    <location>
        <begin position="617"/>
        <end position="626"/>
    </location>
</feature>
<dbReference type="STRING" id="1328759.A0A5C2RYY3"/>
<feature type="region of interest" description="Disordered" evidence="1">
    <location>
        <begin position="557"/>
        <end position="640"/>
    </location>
</feature>
<feature type="compositionally biased region" description="Low complexity" evidence="1">
    <location>
        <begin position="578"/>
        <end position="594"/>
    </location>
</feature>
<feature type="compositionally biased region" description="Polar residues" evidence="1">
    <location>
        <begin position="557"/>
        <end position="573"/>
    </location>
</feature>
<evidence type="ECO:0000256" key="1">
    <source>
        <dbReference type="SAM" id="MobiDB-lite"/>
    </source>
</evidence>
<feature type="compositionally biased region" description="Basic and acidic residues" evidence="1">
    <location>
        <begin position="388"/>
        <end position="398"/>
    </location>
</feature>
<dbReference type="AlphaFoldDB" id="A0A5C2RYY3"/>
<protein>
    <recommendedName>
        <fullName evidence="4">Fungal-type protein kinase domain-containing protein</fullName>
    </recommendedName>
</protein>